<dbReference type="FunFam" id="2.70.70.10:FF:000001">
    <property type="entry name" value="PTS system glucose-specific IIA component"/>
    <property type="match status" value="1"/>
</dbReference>
<dbReference type="PANTHER" id="PTHR45008:SF1">
    <property type="entry name" value="PTS SYSTEM GLUCOSE-SPECIFIC EIIA COMPONENT"/>
    <property type="match status" value="1"/>
</dbReference>
<dbReference type="GO" id="GO:0005737">
    <property type="term" value="C:cytoplasm"/>
    <property type="evidence" value="ECO:0007669"/>
    <property type="project" value="UniProtKB-SubCell"/>
</dbReference>
<dbReference type="RefSeq" id="WP_184453889.1">
    <property type="nucleotide sequence ID" value="NZ_JACHMK010000001.1"/>
</dbReference>
<proteinExistence type="predicted"/>
<evidence type="ECO:0000256" key="1">
    <source>
        <dbReference type="ARBA" id="ARBA00004496"/>
    </source>
</evidence>
<keyword evidence="4" id="KW-0808">Transferase</keyword>
<evidence type="ECO:0000256" key="6">
    <source>
        <dbReference type="ARBA" id="ARBA00022777"/>
    </source>
</evidence>
<protein>
    <submittedName>
        <fullName evidence="8">PTS system glucose-specific IIA component</fullName>
    </submittedName>
</protein>
<organism evidence="8 9">
    <name type="scientific">Schaalia hyovaginalis</name>
    <dbReference type="NCBI Taxonomy" id="29316"/>
    <lineage>
        <taxon>Bacteria</taxon>
        <taxon>Bacillati</taxon>
        <taxon>Actinomycetota</taxon>
        <taxon>Actinomycetes</taxon>
        <taxon>Actinomycetales</taxon>
        <taxon>Actinomycetaceae</taxon>
        <taxon>Schaalia</taxon>
    </lineage>
</organism>
<dbReference type="NCBIfam" id="TIGR00830">
    <property type="entry name" value="PTBA"/>
    <property type="match status" value="1"/>
</dbReference>
<keyword evidence="3" id="KW-0762">Sugar transport</keyword>
<reference evidence="8" key="1">
    <citation type="submission" date="2020-08" db="EMBL/GenBank/DDBJ databases">
        <title>Sequencing the genomes of 1000 actinobacteria strains.</title>
        <authorList>
            <person name="Klenk H.-P."/>
        </authorList>
    </citation>
    <scope>NUCLEOTIDE SEQUENCE</scope>
    <source>
        <strain evidence="8">DSM 10695</strain>
    </source>
</reference>
<dbReference type="InterPro" id="IPR050890">
    <property type="entry name" value="PTS_EIIA_component"/>
</dbReference>
<sequence>MFTFGRKKVQIAAPFVGEVVEIGEVPDPVFSSGVLGPGLAVIPEPDAAGVDVCSPVKGRLIRVFRTLHAFVLVTEGGLEVLVHIGLDTVELGGAGFESLVPEGTEVMLGQPIIRFDVAAVRASGRNPITPVVFSKRKQVAEVKAKKGRVIAGEPAAVAFLA</sequence>
<keyword evidence="6" id="KW-0418">Kinase</keyword>
<keyword evidence="2" id="KW-0813">Transport</keyword>
<keyword evidence="5" id="KW-0598">Phosphotransferase system</keyword>
<evidence type="ECO:0000256" key="3">
    <source>
        <dbReference type="ARBA" id="ARBA00022597"/>
    </source>
</evidence>
<gene>
    <name evidence="8" type="ORF">HD592_002059</name>
</gene>
<dbReference type="EMBL" id="JACHMK010000001">
    <property type="protein sequence ID" value="MBB6335494.1"/>
    <property type="molecule type" value="Genomic_DNA"/>
</dbReference>
<accession>A0A923J058</accession>
<dbReference type="AlphaFoldDB" id="A0A923J058"/>
<dbReference type="SUPFAM" id="SSF51261">
    <property type="entry name" value="Duplicated hybrid motif"/>
    <property type="match status" value="1"/>
</dbReference>
<dbReference type="PANTHER" id="PTHR45008">
    <property type="entry name" value="PTS SYSTEM GLUCOSE-SPECIFIC EIIA COMPONENT"/>
    <property type="match status" value="1"/>
</dbReference>
<comment type="subcellular location">
    <subcellularLocation>
        <location evidence="1">Cytoplasm</location>
    </subcellularLocation>
</comment>
<dbReference type="Pfam" id="PF00358">
    <property type="entry name" value="PTS_EIIA_1"/>
    <property type="match status" value="1"/>
</dbReference>
<comment type="caution">
    <text evidence="8">The sequence shown here is derived from an EMBL/GenBank/DDBJ whole genome shotgun (WGS) entry which is preliminary data.</text>
</comment>
<evidence type="ECO:0000259" key="7">
    <source>
        <dbReference type="PROSITE" id="PS51093"/>
    </source>
</evidence>
<name>A0A923J058_9ACTO</name>
<dbReference type="InterPro" id="IPR001127">
    <property type="entry name" value="PTS_EIIA_1_perm"/>
</dbReference>
<dbReference type="PROSITE" id="PS51093">
    <property type="entry name" value="PTS_EIIA_TYPE_1"/>
    <property type="match status" value="1"/>
</dbReference>
<dbReference type="InterPro" id="IPR011055">
    <property type="entry name" value="Dup_hybrid_motif"/>
</dbReference>
<dbReference type="GO" id="GO:0016301">
    <property type="term" value="F:kinase activity"/>
    <property type="evidence" value="ECO:0007669"/>
    <property type="project" value="UniProtKB-KW"/>
</dbReference>
<evidence type="ECO:0000256" key="2">
    <source>
        <dbReference type="ARBA" id="ARBA00022448"/>
    </source>
</evidence>
<dbReference type="GO" id="GO:0009401">
    <property type="term" value="P:phosphoenolpyruvate-dependent sugar phosphotransferase system"/>
    <property type="evidence" value="ECO:0007669"/>
    <property type="project" value="UniProtKB-KW"/>
</dbReference>
<evidence type="ECO:0000256" key="5">
    <source>
        <dbReference type="ARBA" id="ARBA00022683"/>
    </source>
</evidence>
<keyword evidence="9" id="KW-1185">Reference proteome</keyword>
<feature type="domain" description="PTS EIIA type-1" evidence="7">
    <location>
        <begin position="27"/>
        <end position="135"/>
    </location>
</feature>
<evidence type="ECO:0000313" key="8">
    <source>
        <dbReference type="EMBL" id="MBB6335494.1"/>
    </source>
</evidence>
<evidence type="ECO:0000256" key="4">
    <source>
        <dbReference type="ARBA" id="ARBA00022679"/>
    </source>
</evidence>
<dbReference type="PROSITE" id="PS00371">
    <property type="entry name" value="PTS_EIIA_TYPE_1_HIS"/>
    <property type="match status" value="1"/>
</dbReference>
<dbReference type="Gene3D" id="2.70.70.10">
    <property type="entry name" value="Glucose Permease (Domain IIA)"/>
    <property type="match status" value="1"/>
</dbReference>
<evidence type="ECO:0000313" key="9">
    <source>
        <dbReference type="Proteomes" id="UP000617426"/>
    </source>
</evidence>
<dbReference type="Proteomes" id="UP000617426">
    <property type="component" value="Unassembled WGS sequence"/>
</dbReference>